<evidence type="ECO:0000256" key="2">
    <source>
        <dbReference type="SAM" id="Phobius"/>
    </source>
</evidence>
<reference evidence="4" key="1">
    <citation type="submission" date="2015-11" db="EMBL/GenBank/DDBJ databases">
        <title>Draft Genome Sequence of the Radioresistant Bacterium Deinococcus grandis, Isolated from Freshwater Fish in Japan.</title>
        <authorList>
            <person name="Satoh K."/>
            <person name="Onodera T."/>
            <person name="Omoso K."/>
            <person name="Takeda-Yano K."/>
            <person name="Katayama T."/>
            <person name="Oono Y."/>
            <person name="Narumi I."/>
        </authorList>
    </citation>
    <scope>NUCLEOTIDE SEQUENCE [LARGE SCALE GENOMIC DNA]</scope>
    <source>
        <strain evidence="4">ATCC 43672</strain>
    </source>
</reference>
<feature type="region of interest" description="Disordered" evidence="1">
    <location>
        <begin position="75"/>
        <end position="166"/>
    </location>
</feature>
<comment type="caution">
    <text evidence="3">The sequence shown here is derived from an EMBL/GenBank/DDBJ whole genome shotgun (WGS) entry which is preliminary data.</text>
</comment>
<organism evidence="3 4">
    <name type="scientific">Deinococcus grandis</name>
    <dbReference type="NCBI Taxonomy" id="57498"/>
    <lineage>
        <taxon>Bacteria</taxon>
        <taxon>Thermotogati</taxon>
        <taxon>Deinococcota</taxon>
        <taxon>Deinococci</taxon>
        <taxon>Deinococcales</taxon>
        <taxon>Deinococcaceae</taxon>
        <taxon>Deinococcus</taxon>
    </lineage>
</organism>
<keyword evidence="4" id="KW-1185">Reference proteome</keyword>
<keyword evidence="2" id="KW-1133">Transmembrane helix</keyword>
<dbReference type="EMBL" id="BCMS01000001">
    <property type="protein sequence ID" value="GAQ21825.1"/>
    <property type="molecule type" value="Genomic_DNA"/>
</dbReference>
<name>A0A117DQY3_9DEIO</name>
<keyword evidence="2" id="KW-0472">Membrane</keyword>
<feature type="compositionally biased region" description="Low complexity" evidence="1">
    <location>
        <begin position="139"/>
        <end position="159"/>
    </location>
</feature>
<sequence length="166" mass="16945">MTRILLALAGVILLAVTALAAVWLLGQLLTGLGLFIVGAAGVLGRLLWFLLITGVLAGVVYFVASAWRPSVRAPVRPYTTQPEVRRAAPGRPKRGRSGKRAEPTPIVPASPAPSSVAPAHPAPAAPSASEQALTESALTEPVQTEPAPTEAPETEAAPAGPVRSGG</sequence>
<dbReference type="RefSeq" id="WP_236704712.1">
    <property type="nucleotide sequence ID" value="NZ_BCMS01000001.1"/>
</dbReference>
<gene>
    <name evidence="3" type="ORF">DEIGR_101852</name>
</gene>
<proteinExistence type="predicted"/>
<feature type="transmembrane region" description="Helical" evidence="2">
    <location>
        <begin position="36"/>
        <end position="64"/>
    </location>
</feature>
<dbReference type="Proteomes" id="UP000056209">
    <property type="component" value="Unassembled WGS sequence"/>
</dbReference>
<evidence type="ECO:0000313" key="4">
    <source>
        <dbReference type="Proteomes" id="UP000056209"/>
    </source>
</evidence>
<evidence type="ECO:0000256" key="1">
    <source>
        <dbReference type="SAM" id="MobiDB-lite"/>
    </source>
</evidence>
<keyword evidence="2" id="KW-0812">Transmembrane</keyword>
<protein>
    <submittedName>
        <fullName evidence="3">Uncharacterized protein</fullName>
    </submittedName>
</protein>
<accession>A0A117DQY3</accession>
<evidence type="ECO:0000313" key="3">
    <source>
        <dbReference type="EMBL" id="GAQ21825.1"/>
    </source>
</evidence>
<dbReference type="AlphaFoldDB" id="A0A117DQY3"/>